<dbReference type="PROSITE" id="PS51832">
    <property type="entry name" value="HD_GYP"/>
    <property type="match status" value="1"/>
</dbReference>
<evidence type="ECO:0000259" key="1">
    <source>
        <dbReference type="PROSITE" id="PS51832"/>
    </source>
</evidence>
<dbReference type="Gene3D" id="1.10.3210.10">
    <property type="entry name" value="Hypothetical protein af1432"/>
    <property type="match status" value="1"/>
</dbReference>
<dbReference type="CDD" id="cd00077">
    <property type="entry name" value="HDc"/>
    <property type="match status" value="1"/>
</dbReference>
<gene>
    <name evidence="2" type="ORF">EVJ46_06395</name>
</gene>
<dbReference type="Proteomes" id="UP000316562">
    <property type="component" value="Unassembled WGS sequence"/>
</dbReference>
<dbReference type="PANTHER" id="PTHR43155">
    <property type="entry name" value="CYCLIC DI-GMP PHOSPHODIESTERASE PA4108-RELATED"/>
    <property type="match status" value="1"/>
</dbReference>
<comment type="caution">
    <text evidence="2">The sequence shown here is derived from an EMBL/GenBank/DDBJ whole genome shotgun (WGS) entry which is preliminary data.</text>
</comment>
<dbReference type="SMART" id="SM00471">
    <property type="entry name" value="HDc"/>
    <property type="match status" value="1"/>
</dbReference>
<dbReference type="AlphaFoldDB" id="A0A519BH99"/>
<name>A0A519BH99_ACIG2</name>
<proteinExistence type="predicted"/>
<dbReference type="PANTHER" id="PTHR43155:SF2">
    <property type="entry name" value="CYCLIC DI-GMP PHOSPHODIESTERASE PA4108"/>
    <property type="match status" value="1"/>
</dbReference>
<dbReference type="InterPro" id="IPR003607">
    <property type="entry name" value="HD/PDEase_dom"/>
</dbReference>
<dbReference type="NCBIfam" id="TIGR00277">
    <property type="entry name" value="HDIG"/>
    <property type="match status" value="1"/>
</dbReference>
<dbReference type="InterPro" id="IPR037522">
    <property type="entry name" value="HD_GYP_dom"/>
</dbReference>
<dbReference type="Pfam" id="PF13487">
    <property type="entry name" value="HD_5"/>
    <property type="match status" value="1"/>
</dbReference>
<protein>
    <submittedName>
        <fullName evidence="2">HD domain-containing protein</fullName>
    </submittedName>
</protein>
<dbReference type="InterPro" id="IPR006675">
    <property type="entry name" value="HDIG_dom"/>
</dbReference>
<feature type="domain" description="HD-GYP" evidence="1">
    <location>
        <begin position="10"/>
        <end position="207"/>
    </location>
</feature>
<accession>A0A519BH99</accession>
<dbReference type="EMBL" id="SGBC01000002">
    <property type="protein sequence ID" value="RZD16634.1"/>
    <property type="molecule type" value="Genomic_DNA"/>
</dbReference>
<evidence type="ECO:0000313" key="2">
    <source>
        <dbReference type="EMBL" id="RZD16634.1"/>
    </source>
</evidence>
<organism evidence="2 3">
    <name type="scientific">Acididesulfobacter guangdongensis</name>
    <dbReference type="NCBI Taxonomy" id="2597225"/>
    <lineage>
        <taxon>Bacteria</taxon>
        <taxon>Deltaproteobacteria</taxon>
        <taxon>Candidatus Acidulodesulfobacterales</taxon>
        <taxon>Candidatus Acididesulfobacter</taxon>
    </lineage>
</organism>
<evidence type="ECO:0000313" key="3">
    <source>
        <dbReference type="Proteomes" id="UP000316562"/>
    </source>
</evidence>
<dbReference type="SUPFAM" id="SSF109604">
    <property type="entry name" value="HD-domain/PDEase-like"/>
    <property type="match status" value="1"/>
</dbReference>
<reference evidence="2 3" key="1">
    <citation type="journal article" date="2019" name="ISME J.">
        <title>Insights into ecological role of a new deltaproteobacterial order Candidatus Acidulodesulfobacterales by metagenomics and metatranscriptomics.</title>
        <authorList>
            <person name="Tan S."/>
            <person name="Liu J."/>
            <person name="Fang Y."/>
            <person name="Hedlund B.P."/>
            <person name="Lian Z.H."/>
            <person name="Huang L.Y."/>
            <person name="Li J.T."/>
            <person name="Huang L.N."/>
            <person name="Li W.J."/>
            <person name="Jiang H.C."/>
            <person name="Dong H.L."/>
            <person name="Shu W.S."/>
        </authorList>
    </citation>
    <scope>NUCLEOTIDE SEQUENCE [LARGE SCALE GENOMIC DNA]</scope>
    <source>
        <strain evidence="2">AP2</strain>
    </source>
</reference>
<sequence length="209" mass="23554">MIKDVLDISLDIKADEFVKFYLKLVNRNLNHLGTHSENTASVSLSLAKSMGYKAADIKLLKYGALLHDIGKLFTPAEILNSSRALTGIEFEIIKTHTLFGYEVLDSFKSFPEEIKYFAVKHHYRHGFGYPKPLIYDNGVDQTLIDILTVADSFSAIMEPRVYKNNVTPEGTFEIMSDETNEKNKGLNKDVMAHLKGLICTGKINLKGFF</sequence>